<evidence type="ECO:0000256" key="6">
    <source>
        <dbReference type="ARBA" id="ARBA00023049"/>
    </source>
</evidence>
<dbReference type="Pfam" id="PF16187">
    <property type="entry name" value="Peptidase_M16_M"/>
    <property type="match status" value="1"/>
</dbReference>
<feature type="domain" description="Coenzyme PQQ synthesis protein F-like C-terminal lobe" evidence="11">
    <location>
        <begin position="946"/>
        <end position="1009"/>
    </location>
</feature>
<proteinExistence type="inferred from homology"/>
<sequence length="1095" mass="125714">MDPTITPTNASSNFAQFGSDDEEVLAPQEMNESVNLSPGSDDCSGLGHIFKSPLDPRKYKAIELPNGLKAILISTLDVPSSNKNKTCHLQKILQFNKTCMGLDSTSFKIRCECETSGRPTFVDKASSTVEDVKIPGAENSEESVSFVEVMNAIKALILGEIEKGDDATSTMSKSTTDVESPDPEDDAQSCTAFLTVGAGWFNDPPEMPGMAHFIEHCFFLGSKKFPYPNQLFRLTLPHDGYTNAYTSGDTTVYTVSTSLEIFSLALEMLSDGVGYPLLPRDLVAKEMDALDSEFSLRQDDMPKVFQIIFVINILFLKNNDHYSLLQKYNQLLASLAKEGHPLRNMDTGNKETLRIPHFYKRMVEWRSSNYCSNYMTLGLEAPLDLVEMEELVTTYFSSIPSSILPHPRSRIKISGSPFQSKIFHRIYRVPSIYHSEFIAIHWALEPMTWKNLSVKALEYLGSLISSKGQGGLYQFLSYFGLCTNVTAGCWDSNTFSNQYTSIFTIYLDLTEEGFSKQDGIIGAVFAYLDMLGKNEPSLHFFQELQKQHADYFHHQSTRSSTTYCEDACLWLQNVPAKYVLVAPQLITKFDKDFIYSTTQQLKLETCNIMVFSKKYREQSSMESFYQTPYSSQEFSKELIDKIEKLKSPLSKIFHLPSPNPYLYEITCCGTQQKNLIRNGPLMIVQGKCSIFYKDEKFKNLKGQFPQAKYVFWLHSPVMNSGQKSETLMDFICHFINEMIESKFSSALVAHFHLHAKVTPGKIELSLTGPSHQLPQVTKDVFKILILFEKLLDMKTFHVGKQIYIERMDNILLDNRIHAWEVMNFLWANRYTTSKEHIKHAEKIDYFALLDFIKAFKRKMYIAGFLHGFITIEQAFYVVQTVSHFMKMYPKPVSPREIRSIRCPQLPIGENIVKIKSKNVRTHTSVVINGYQFGPLNESDDKIINFLAKCMSDASYHQLRTLEQLGYIVLVYHDDIFDVTSLFIEVVTQPKNFSTDYCNKRMDKFIQEFYNCYLTDESKFTEFMIGKPQVSFDFFRVQELYQRFLLPNEEFYRKLSVQVVQDFFCLKSFGLLPAEFCRERKRVLFSRQIKSLELCT</sequence>
<dbReference type="SUPFAM" id="SSF63411">
    <property type="entry name" value="LuxS/MPP-like metallohydrolase"/>
    <property type="match status" value="4"/>
</dbReference>
<dbReference type="InterPro" id="IPR011249">
    <property type="entry name" value="Metalloenz_LuxS/M16"/>
</dbReference>
<feature type="region of interest" description="Disordered" evidence="7">
    <location>
        <begin position="1"/>
        <end position="21"/>
    </location>
</feature>
<dbReference type="OrthoDB" id="952271at2759"/>
<dbReference type="Pfam" id="PF05193">
    <property type="entry name" value="Peptidase_M16_C"/>
    <property type="match status" value="1"/>
</dbReference>
<comment type="caution">
    <text evidence="12">The sequence shown here is derived from an EMBL/GenBank/DDBJ whole genome shotgun (WGS) entry which is preliminary data.</text>
</comment>
<dbReference type="GO" id="GO:0006508">
    <property type="term" value="P:proteolysis"/>
    <property type="evidence" value="ECO:0007669"/>
    <property type="project" value="UniProtKB-KW"/>
</dbReference>
<dbReference type="EMBL" id="LNIX01000003">
    <property type="protein sequence ID" value="OXA58409.1"/>
    <property type="molecule type" value="Genomic_DNA"/>
</dbReference>
<keyword evidence="3" id="KW-0479">Metal-binding</keyword>
<feature type="domain" description="Peptidase M16 N-terminal" evidence="8">
    <location>
        <begin position="186"/>
        <end position="295"/>
    </location>
</feature>
<dbReference type="Pfam" id="PF22456">
    <property type="entry name" value="PqqF-like_C_4"/>
    <property type="match status" value="1"/>
</dbReference>
<evidence type="ECO:0000256" key="2">
    <source>
        <dbReference type="ARBA" id="ARBA00022670"/>
    </source>
</evidence>
<dbReference type="InterPro" id="IPR007863">
    <property type="entry name" value="Peptidase_M16_C"/>
</dbReference>
<dbReference type="InterPro" id="IPR011765">
    <property type="entry name" value="Pept_M16_N"/>
</dbReference>
<dbReference type="STRING" id="158441.A0A226ELS7"/>
<evidence type="ECO:0000259" key="10">
    <source>
        <dbReference type="Pfam" id="PF16187"/>
    </source>
</evidence>
<organism evidence="12 13">
    <name type="scientific">Folsomia candida</name>
    <name type="common">Springtail</name>
    <dbReference type="NCBI Taxonomy" id="158441"/>
    <lineage>
        <taxon>Eukaryota</taxon>
        <taxon>Metazoa</taxon>
        <taxon>Ecdysozoa</taxon>
        <taxon>Arthropoda</taxon>
        <taxon>Hexapoda</taxon>
        <taxon>Collembola</taxon>
        <taxon>Entomobryomorpha</taxon>
        <taxon>Isotomoidea</taxon>
        <taxon>Isotomidae</taxon>
        <taxon>Proisotominae</taxon>
        <taxon>Folsomia</taxon>
    </lineage>
</organism>
<dbReference type="Proteomes" id="UP000198287">
    <property type="component" value="Unassembled WGS sequence"/>
</dbReference>
<dbReference type="Pfam" id="PF00675">
    <property type="entry name" value="Peptidase_M16"/>
    <property type="match status" value="1"/>
</dbReference>
<accession>A0A226ELS7</accession>
<evidence type="ECO:0000256" key="3">
    <source>
        <dbReference type="ARBA" id="ARBA00022723"/>
    </source>
</evidence>
<evidence type="ECO:0000256" key="7">
    <source>
        <dbReference type="SAM" id="MobiDB-lite"/>
    </source>
</evidence>
<gene>
    <name evidence="12" type="ORF">Fcan01_07776</name>
</gene>
<evidence type="ECO:0000259" key="9">
    <source>
        <dbReference type="Pfam" id="PF05193"/>
    </source>
</evidence>
<dbReference type="GO" id="GO:0008237">
    <property type="term" value="F:metallopeptidase activity"/>
    <property type="evidence" value="ECO:0007669"/>
    <property type="project" value="UniProtKB-KW"/>
</dbReference>
<evidence type="ECO:0000256" key="4">
    <source>
        <dbReference type="ARBA" id="ARBA00022801"/>
    </source>
</evidence>
<dbReference type="InterPro" id="IPR054734">
    <property type="entry name" value="PqqF-like_C_4"/>
</dbReference>
<reference evidence="12 13" key="1">
    <citation type="submission" date="2015-12" db="EMBL/GenBank/DDBJ databases">
        <title>The genome of Folsomia candida.</title>
        <authorList>
            <person name="Faddeeva A."/>
            <person name="Derks M.F."/>
            <person name="Anvar Y."/>
            <person name="Smit S."/>
            <person name="Van Straalen N."/>
            <person name="Roelofs D."/>
        </authorList>
    </citation>
    <scope>NUCLEOTIDE SEQUENCE [LARGE SCALE GENOMIC DNA]</scope>
    <source>
        <strain evidence="12 13">VU population</strain>
        <tissue evidence="12">Whole body</tissue>
    </source>
</reference>
<dbReference type="InterPro" id="IPR032632">
    <property type="entry name" value="Peptidase_M16_M"/>
</dbReference>
<dbReference type="Gene3D" id="3.30.830.10">
    <property type="entry name" value="Metalloenzyme, LuxS/M16 peptidase-like"/>
    <property type="match status" value="4"/>
</dbReference>
<dbReference type="PANTHER" id="PTHR43690">
    <property type="entry name" value="NARDILYSIN"/>
    <property type="match status" value="1"/>
</dbReference>
<keyword evidence="6" id="KW-0482">Metalloprotease</keyword>
<evidence type="ECO:0000256" key="1">
    <source>
        <dbReference type="ARBA" id="ARBA00007261"/>
    </source>
</evidence>
<keyword evidence="4" id="KW-0378">Hydrolase</keyword>
<name>A0A226ELS7_FOLCA</name>
<dbReference type="AlphaFoldDB" id="A0A226ELS7"/>
<dbReference type="GO" id="GO:0046872">
    <property type="term" value="F:metal ion binding"/>
    <property type="evidence" value="ECO:0007669"/>
    <property type="project" value="UniProtKB-KW"/>
</dbReference>
<feature type="domain" description="Peptidase M16 C-terminal" evidence="9">
    <location>
        <begin position="361"/>
        <end position="545"/>
    </location>
</feature>
<feature type="compositionally biased region" description="Polar residues" evidence="7">
    <location>
        <begin position="1"/>
        <end position="16"/>
    </location>
</feature>
<evidence type="ECO:0000259" key="11">
    <source>
        <dbReference type="Pfam" id="PF22456"/>
    </source>
</evidence>
<feature type="domain" description="Peptidase M16 middle/third" evidence="10">
    <location>
        <begin position="552"/>
        <end position="837"/>
    </location>
</feature>
<evidence type="ECO:0000313" key="13">
    <source>
        <dbReference type="Proteomes" id="UP000198287"/>
    </source>
</evidence>
<evidence type="ECO:0000313" key="12">
    <source>
        <dbReference type="EMBL" id="OXA58409.1"/>
    </source>
</evidence>
<evidence type="ECO:0000256" key="5">
    <source>
        <dbReference type="ARBA" id="ARBA00022833"/>
    </source>
</evidence>
<protein>
    <submittedName>
        <fullName evidence="12">Nardilysin</fullName>
    </submittedName>
</protein>
<dbReference type="PANTHER" id="PTHR43690:SF18">
    <property type="entry name" value="INSULIN-DEGRADING ENZYME-RELATED"/>
    <property type="match status" value="1"/>
</dbReference>
<keyword evidence="13" id="KW-1185">Reference proteome</keyword>
<keyword evidence="2" id="KW-0645">Protease</keyword>
<feature type="region of interest" description="Disordered" evidence="7">
    <location>
        <begin position="166"/>
        <end position="186"/>
    </location>
</feature>
<dbReference type="InterPro" id="IPR050626">
    <property type="entry name" value="Peptidase_M16"/>
</dbReference>
<dbReference type="OMA" id="WSEPDEY"/>
<keyword evidence="5" id="KW-0862">Zinc</keyword>
<feature type="compositionally biased region" description="Polar residues" evidence="7">
    <location>
        <begin position="167"/>
        <end position="178"/>
    </location>
</feature>
<evidence type="ECO:0000259" key="8">
    <source>
        <dbReference type="Pfam" id="PF00675"/>
    </source>
</evidence>
<comment type="similarity">
    <text evidence="1">Belongs to the peptidase M16 family.</text>
</comment>